<dbReference type="KEGG" id="mbr:MONBRDRAFT_38695"/>
<dbReference type="FunCoup" id="A9V9L3">
    <property type="interactions" value="1192"/>
</dbReference>
<comment type="subcellular location">
    <subcellularLocation>
        <location evidence="1">Cell membrane</location>
    </subcellularLocation>
    <subcellularLocation>
        <location evidence="2">Membrane</location>
        <location evidence="2">Coated pit</location>
        <topology evidence="2">Peripheral membrane protein</topology>
        <orientation evidence="2">Cytoplasmic side</orientation>
    </subcellularLocation>
</comment>
<reference evidence="12 13" key="1">
    <citation type="journal article" date="2008" name="Nature">
        <title>The genome of the choanoflagellate Monosiga brevicollis and the origin of metazoans.</title>
        <authorList>
            <consortium name="JGI Sequencing"/>
            <person name="King N."/>
            <person name="Westbrook M.J."/>
            <person name="Young S.L."/>
            <person name="Kuo A."/>
            <person name="Abedin M."/>
            <person name="Chapman J."/>
            <person name="Fairclough S."/>
            <person name="Hellsten U."/>
            <person name="Isogai Y."/>
            <person name="Letunic I."/>
            <person name="Marr M."/>
            <person name="Pincus D."/>
            <person name="Putnam N."/>
            <person name="Rokas A."/>
            <person name="Wright K.J."/>
            <person name="Zuzow R."/>
            <person name="Dirks W."/>
            <person name="Good M."/>
            <person name="Goodstein D."/>
            <person name="Lemons D."/>
            <person name="Li W."/>
            <person name="Lyons J.B."/>
            <person name="Morris A."/>
            <person name="Nichols S."/>
            <person name="Richter D.J."/>
            <person name="Salamov A."/>
            <person name="Bork P."/>
            <person name="Lim W.A."/>
            <person name="Manning G."/>
            <person name="Miller W.T."/>
            <person name="McGinnis W."/>
            <person name="Shapiro H."/>
            <person name="Tjian R."/>
            <person name="Grigoriev I.V."/>
            <person name="Rokhsar D."/>
        </authorList>
    </citation>
    <scope>NUCLEOTIDE SEQUENCE [LARGE SCALE GENOMIC DNA]</scope>
    <source>
        <strain evidence="13">MX1 / ATCC 50154</strain>
    </source>
</reference>
<feature type="binding site" evidence="10">
    <location>
        <position position="349"/>
    </location>
    <ligand>
        <name>a 1,2-diacyl-sn-glycero-3-phospho-(1D-myo-inositol-3,4,5-trisphosphate)</name>
        <dbReference type="ChEBI" id="CHEBI:57836"/>
    </ligand>
</feature>
<feature type="binding site" evidence="10">
    <location>
        <position position="360"/>
    </location>
    <ligand>
        <name>a 1,2-diacyl-sn-glycero-3-phospho-(1D-myo-inositol-3,4,5-trisphosphate)</name>
        <dbReference type="ChEBI" id="CHEBI:57836"/>
    </ligand>
</feature>
<dbReference type="PRINTS" id="PR00314">
    <property type="entry name" value="CLATHRINADPT"/>
</dbReference>
<keyword evidence="10" id="KW-0446">Lipid-binding</keyword>
<dbReference type="RefSeq" id="XP_001749457.1">
    <property type="nucleotide sequence ID" value="XM_001749405.1"/>
</dbReference>
<comment type="similarity">
    <text evidence="9">Belongs to the adaptor complexes medium subunit family.</text>
</comment>
<dbReference type="InterPro" id="IPR022775">
    <property type="entry name" value="AP_mu_sigma_su"/>
</dbReference>
<dbReference type="GO" id="GO:0008289">
    <property type="term" value="F:lipid binding"/>
    <property type="evidence" value="ECO:0007669"/>
    <property type="project" value="UniProtKB-KW"/>
</dbReference>
<evidence type="ECO:0000313" key="13">
    <source>
        <dbReference type="Proteomes" id="UP000001357"/>
    </source>
</evidence>
<protein>
    <recommendedName>
        <fullName evidence="11">MHD domain-containing protein</fullName>
    </recommendedName>
</protein>
<evidence type="ECO:0000313" key="12">
    <source>
        <dbReference type="EMBL" id="EDQ85742.1"/>
    </source>
</evidence>
<evidence type="ECO:0000256" key="10">
    <source>
        <dbReference type="PIRSR" id="PIRSR005992-1"/>
    </source>
</evidence>
<gene>
    <name evidence="12" type="ORF">MONBRDRAFT_38695</name>
</gene>
<dbReference type="STRING" id="81824.A9V9L3"/>
<feature type="domain" description="MHD" evidence="11">
    <location>
        <begin position="169"/>
        <end position="438"/>
    </location>
</feature>
<dbReference type="Proteomes" id="UP000001357">
    <property type="component" value="Unassembled WGS sequence"/>
</dbReference>
<dbReference type="GO" id="GO:0035615">
    <property type="term" value="F:clathrin adaptor activity"/>
    <property type="evidence" value="ECO:0000318"/>
    <property type="project" value="GO_Central"/>
</dbReference>
<dbReference type="Pfam" id="PF01217">
    <property type="entry name" value="Clat_adaptor_s"/>
    <property type="match status" value="1"/>
</dbReference>
<dbReference type="PIRSF" id="PIRSF005992">
    <property type="entry name" value="Clathrin_mu"/>
    <property type="match status" value="1"/>
</dbReference>
<dbReference type="GO" id="GO:0006886">
    <property type="term" value="P:intracellular protein transport"/>
    <property type="evidence" value="ECO:0007669"/>
    <property type="project" value="UniProtKB-UniRule"/>
</dbReference>
<dbReference type="InterPro" id="IPR001392">
    <property type="entry name" value="Clathrin_mu"/>
</dbReference>
<evidence type="ECO:0000256" key="6">
    <source>
        <dbReference type="ARBA" id="ARBA00022927"/>
    </source>
</evidence>
<dbReference type="Gene3D" id="3.30.450.60">
    <property type="match status" value="1"/>
</dbReference>
<dbReference type="InterPro" id="IPR050431">
    <property type="entry name" value="Adaptor_comp_med_subunit"/>
</dbReference>
<dbReference type="Gene3D" id="2.60.40.1170">
    <property type="entry name" value="Mu homology domain, subdomain B"/>
    <property type="match status" value="2"/>
</dbReference>
<dbReference type="InterPro" id="IPR036168">
    <property type="entry name" value="AP2_Mu_C_sf"/>
</dbReference>
<dbReference type="OMA" id="WRTPDIK"/>
<dbReference type="eggNOG" id="KOG0938">
    <property type="taxonomic scope" value="Eukaryota"/>
</dbReference>
<evidence type="ECO:0000256" key="5">
    <source>
        <dbReference type="ARBA" id="ARBA00022583"/>
    </source>
</evidence>
<dbReference type="CDD" id="cd14836">
    <property type="entry name" value="AP2_Mu_N"/>
    <property type="match status" value="1"/>
</dbReference>
<evidence type="ECO:0000256" key="3">
    <source>
        <dbReference type="ARBA" id="ARBA00022448"/>
    </source>
</evidence>
<dbReference type="PANTHER" id="PTHR10529">
    <property type="entry name" value="AP COMPLEX SUBUNIT MU"/>
    <property type="match status" value="1"/>
</dbReference>
<dbReference type="AlphaFoldDB" id="A9V9L3"/>
<evidence type="ECO:0000259" key="11">
    <source>
        <dbReference type="PROSITE" id="PS51072"/>
    </source>
</evidence>
<dbReference type="InterPro" id="IPR011012">
    <property type="entry name" value="Longin-like_dom_sf"/>
</dbReference>
<sequence>MISGVFLYNHKGDCLISRTYRDDITRSVVDAFRANVIHARHSVRSPVINIGRASYFHLKRGNMWLVAVTRLNANAALVFEFLNKVVQLMEAYFAQFSDVNVRNNFSLIYELLDEILDYGYPQSTDPDSLKLFITQQGLNANASREEQTKITSQVTGQIGWRRDGIKYRRHELYLDVLESVSLLMSPQGQPLSAHVAGSIRMKCYLSGMPECKLGINDKIVNKDGAQRAAAGAGAAQKKKRNRKAPIAIDDLTFHQCVRLGKFDMDRSISFIPPDGEFELMKYRTTQDIKLPFRVTPLVQEQGNRIDITVNIKADFDPSLFGQKVEVRIPVPTTTSKVNVHADRGKAKYKPGENAVVWKMKRFAGGRTAQFTAELELLNVSDKKKWTKSPVSVKFEVPFSASGLEVKYLKIMERKLGYEDTEVTKWVRYISSSGSYEVRYA</sequence>
<dbReference type="SUPFAM" id="SSF49447">
    <property type="entry name" value="Second domain of Mu2 adaptin subunit (ap50) of ap2 adaptor"/>
    <property type="match status" value="1"/>
</dbReference>
<name>A9V9L3_MONBE</name>
<keyword evidence="6 9" id="KW-0653">Protein transport</keyword>
<evidence type="ECO:0000256" key="9">
    <source>
        <dbReference type="PIRNR" id="PIRNR005992"/>
    </source>
</evidence>
<dbReference type="InterPro" id="IPR043532">
    <property type="entry name" value="AP2_Mu_N"/>
</dbReference>
<evidence type="ECO:0000256" key="7">
    <source>
        <dbReference type="ARBA" id="ARBA00023136"/>
    </source>
</evidence>
<evidence type="ECO:0000256" key="2">
    <source>
        <dbReference type="ARBA" id="ARBA00004277"/>
    </source>
</evidence>
<keyword evidence="3 9" id="KW-0813">Transport</keyword>
<dbReference type="CDD" id="cd09251">
    <property type="entry name" value="AP-2_Mu2_Cterm"/>
    <property type="match status" value="1"/>
</dbReference>
<dbReference type="InParanoid" id="A9V9L3"/>
<dbReference type="FunFam" id="3.30.450.60:FF:000002">
    <property type="entry name" value="AP-2 complex subunit mu, putative"/>
    <property type="match status" value="1"/>
</dbReference>
<dbReference type="GO" id="GO:0030122">
    <property type="term" value="C:AP-2 adaptor complex"/>
    <property type="evidence" value="ECO:0000318"/>
    <property type="project" value="GO_Central"/>
</dbReference>
<feature type="binding site" evidence="10">
    <location>
        <position position="345"/>
    </location>
    <ligand>
        <name>a 1,2-diacyl-sn-glycero-3-phospho-(1D-myo-inositol-3,4,5-trisphosphate)</name>
        <dbReference type="ChEBI" id="CHEBI:57836"/>
    </ligand>
</feature>
<accession>A9V9L3</accession>
<dbReference type="GO" id="GO:0031410">
    <property type="term" value="C:cytoplasmic vesicle"/>
    <property type="evidence" value="ECO:0000318"/>
    <property type="project" value="GO_Central"/>
</dbReference>
<keyword evidence="7" id="KW-0472">Membrane</keyword>
<feature type="binding site" evidence="10">
    <location>
        <position position="347"/>
    </location>
    <ligand>
        <name>a 1,2-diacyl-sn-glycero-3-phospho-(1D-myo-inositol-3,4,5-trisphosphate)</name>
        <dbReference type="ChEBI" id="CHEBI:57836"/>
    </ligand>
</feature>
<dbReference type="InterPro" id="IPR028565">
    <property type="entry name" value="MHD"/>
</dbReference>
<dbReference type="InterPro" id="IPR043512">
    <property type="entry name" value="Mu2_C"/>
</dbReference>
<dbReference type="PROSITE" id="PS51072">
    <property type="entry name" value="MHD"/>
    <property type="match status" value="1"/>
</dbReference>
<evidence type="ECO:0000256" key="4">
    <source>
        <dbReference type="ARBA" id="ARBA00022475"/>
    </source>
</evidence>
<proteinExistence type="inferred from homology"/>
<keyword evidence="13" id="KW-1185">Reference proteome</keyword>
<dbReference type="Pfam" id="PF00928">
    <property type="entry name" value="Adap_comp_sub"/>
    <property type="match status" value="1"/>
</dbReference>
<evidence type="ECO:0000256" key="1">
    <source>
        <dbReference type="ARBA" id="ARBA00004236"/>
    </source>
</evidence>
<dbReference type="EMBL" id="CH991571">
    <property type="protein sequence ID" value="EDQ85742.1"/>
    <property type="molecule type" value="Genomic_DNA"/>
</dbReference>
<evidence type="ECO:0000256" key="8">
    <source>
        <dbReference type="ARBA" id="ARBA00023176"/>
    </source>
</evidence>
<dbReference type="SUPFAM" id="SSF64356">
    <property type="entry name" value="SNARE-like"/>
    <property type="match status" value="1"/>
</dbReference>
<keyword evidence="8" id="KW-0168">Coated pit</keyword>
<feature type="binding site" evidence="10">
    <location>
        <position position="358"/>
    </location>
    <ligand>
        <name>a 1,2-diacyl-sn-glycero-3-phospho-(1D-myo-inositol-3,4,5-trisphosphate)</name>
        <dbReference type="ChEBI" id="CHEBI:57836"/>
    </ligand>
</feature>
<keyword evidence="4" id="KW-1003">Cell membrane</keyword>
<organism evidence="12 13">
    <name type="scientific">Monosiga brevicollis</name>
    <name type="common">Choanoflagellate</name>
    <dbReference type="NCBI Taxonomy" id="81824"/>
    <lineage>
        <taxon>Eukaryota</taxon>
        <taxon>Choanoflagellata</taxon>
        <taxon>Craspedida</taxon>
        <taxon>Salpingoecidae</taxon>
        <taxon>Monosiga</taxon>
    </lineage>
</organism>
<dbReference type="PROSITE" id="PS00991">
    <property type="entry name" value="CLAT_ADAPTOR_M_2"/>
    <property type="match status" value="1"/>
</dbReference>
<keyword evidence="5" id="KW-0254">Endocytosis</keyword>
<dbReference type="InterPro" id="IPR018240">
    <property type="entry name" value="Clathrin_mu_CS"/>
</dbReference>
<dbReference type="GeneID" id="5894693"/>
<dbReference type="GO" id="GO:0072583">
    <property type="term" value="P:clathrin-dependent endocytosis"/>
    <property type="evidence" value="ECO:0000318"/>
    <property type="project" value="GO_Central"/>
</dbReference>